<comment type="caution">
    <text evidence="1">The sequence shown here is derived from an EMBL/GenBank/DDBJ whole genome shotgun (WGS) entry which is preliminary data.</text>
</comment>
<dbReference type="PROSITE" id="PS51257">
    <property type="entry name" value="PROKAR_LIPOPROTEIN"/>
    <property type="match status" value="1"/>
</dbReference>
<protein>
    <submittedName>
        <fullName evidence="1">Uncharacterized protein</fullName>
    </submittedName>
</protein>
<dbReference type="EMBL" id="CAICTM010000795">
    <property type="protein sequence ID" value="CAB9516632.1"/>
    <property type="molecule type" value="Genomic_DNA"/>
</dbReference>
<reference evidence="1" key="1">
    <citation type="submission" date="2020-06" db="EMBL/GenBank/DDBJ databases">
        <authorList>
            <consortium name="Plant Systems Biology data submission"/>
        </authorList>
    </citation>
    <scope>NUCLEOTIDE SEQUENCE</scope>
    <source>
        <strain evidence="1">D6</strain>
    </source>
</reference>
<keyword evidence="2" id="KW-1185">Reference proteome</keyword>
<evidence type="ECO:0000313" key="1">
    <source>
        <dbReference type="EMBL" id="CAB9516632.1"/>
    </source>
</evidence>
<evidence type="ECO:0000313" key="2">
    <source>
        <dbReference type="Proteomes" id="UP001153069"/>
    </source>
</evidence>
<dbReference type="OrthoDB" id="43218at2759"/>
<proteinExistence type="predicted"/>
<name>A0A9N8E8R6_9STRA</name>
<organism evidence="1 2">
    <name type="scientific">Seminavis robusta</name>
    <dbReference type="NCBI Taxonomy" id="568900"/>
    <lineage>
        <taxon>Eukaryota</taxon>
        <taxon>Sar</taxon>
        <taxon>Stramenopiles</taxon>
        <taxon>Ochrophyta</taxon>
        <taxon>Bacillariophyta</taxon>
        <taxon>Bacillariophyceae</taxon>
        <taxon>Bacillariophycidae</taxon>
        <taxon>Naviculales</taxon>
        <taxon>Naviculaceae</taxon>
        <taxon>Seminavis</taxon>
    </lineage>
</organism>
<sequence>MLRRNSIRRLVFRRHPSVVASSSSCRVPIPPGGSVTTKPCLFQFRYFSDGLLGHSPMAPKAPAAEGEKLSIPTERDVQIAGGVFNPTSAKRDKLAELKVELLENQFTLDDAATAAQLRDLHLADGIQWIAYTAEQCRLPEHVATKAPSVVLLKEEEETKGIDDKDTTETASIITPETPTLLPELDPTKWETDEGLLEVVSWIADQQASIQSTVPDSQLSQEQWETYLEELTQKLDQALAALPPGRYLSHVRDIYTVPETLVSVGNEEHAQSTLLNELQQELSALPEQQQLTLAGNKLLARYRLLLTRATCEHLKASWDALTTLSDEALDRLAVVGGEEIESQRQSLSLMQLNEVLRACLTGNAIDRVDAMWDLVDLQGDGLLEKTDMEKVSVFTVTAVQNALVALFEDAVEASPVLPVAEDTDKQPGFFARRAEAKAKKRLTKAFQRASAKHFDDEVEMPHRLRCIYAWAIKAHQNNNVDSVLIEASGWSGRKRYVELQPKISLQEFREAQQIHFTHLDRIGWEITKSFRDDLWVVQGKGRQNAELRRDCAIFLLVVGVVDYGIILL</sequence>
<accession>A0A9N8E8R6</accession>
<gene>
    <name evidence="1" type="ORF">SEMRO_796_G203740.1</name>
</gene>
<dbReference type="Proteomes" id="UP001153069">
    <property type="component" value="Unassembled WGS sequence"/>
</dbReference>
<dbReference type="AlphaFoldDB" id="A0A9N8E8R6"/>